<name>A0ABR2XG55_9PEZI</name>
<feature type="domain" description="Alpha-L-rhamnosidase C-terminal" evidence="2">
    <location>
        <begin position="673"/>
        <end position="737"/>
    </location>
</feature>
<dbReference type="Pfam" id="PF17390">
    <property type="entry name" value="Bac_rhamnosid_C"/>
    <property type="match status" value="1"/>
</dbReference>
<organism evidence="3 4">
    <name type="scientific">Seiridium cardinale</name>
    <dbReference type="NCBI Taxonomy" id="138064"/>
    <lineage>
        <taxon>Eukaryota</taxon>
        <taxon>Fungi</taxon>
        <taxon>Dikarya</taxon>
        <taxon>Ascomycota</taxon>
        <taxon>Pezizomycotina</taxon>
        <taxon>Sordariomycetes</taxon>
        <taxon>Xylariomycetidae</taxon>
        <taxon>Amphisphaeriales</taxon>
        <taxon>Sporocadaceae</taxon>
        <taxon>Seiridium</taxon>
    </lineage>
</organism>
<dbReference type="InterPro" id="IPR035396">
    <property type="entry name" value="Bac_rhamnosid6H"/>
</dbReference>
<dbReference type="PANTHER" id="PTHR34987:SF5">
    <property type="entry name" value="ALPHA-RHAMNOSIDASE"/>
    <property type="match status" value="1"/>
</dbReference>
<evidence type="ECO:0000313" key="4">
    <source>
        <dbReference type="Proteomes" id="UP001465668"/>
    </source>
</evidence>
<protein>
    <submittedName>
        <fullName evidence="3">Glycoside hydrolase family 78 protein</fullName>
    </submittedName>
</protein>
<dbReference type="EMBL" id="JARVKM010000059">
    <property type="protein sequence ID" value="KAK9772672.1"/>
    <property type="molecule type" value="Genomic_DNA"/>
</dbReference>
<keyword evidence="3" id="KW-0378">Hydrolase</keyword>
<dbReference type="InterPro" id="IPR012341">
    <property type="entry name" value="6hp_glycosidase-like_sf"/>
</dbReference>
<dbReference type="InterPro" id="IPR008928">
    <property type="entry name" value="6-hairpin_glycosidase_sf"/>
</dbReference>
<evidence type="ECO:0000313" key="3">
    <source>
        <dbReference type="EMBL" id="KAK9772672.1"/>
    </source>
</evidence>
<feature type="domain" description="Alpha-L-rhamnosidase six-hairpin glycosidase" evidence="1">
    <location>
        <begin position="343"/>
        <end position="557"/>
    </location>
</feature>
<dbReference type="Pfam" id="PF17389">
    <property type="entry name" value="Bac_rhamnosid6H"/>
    <property type="match status" value="1"/>
</dbReference>
<reference evidence="3 4" key="1">
    <citation type="submission" date="2024-02" db="EMBL/GenBank/DDBJ databases">
        <title>First draft genome assembly of two strains of Seiridium cardinale.</title>
        <authorList>
            <person name="Emiliani G."/>
            <person name="Scali E."/>
        </authorList>
    </citation>
    <scope>NUCLEOTIDE SEQUENCE [LARGE SCALE GENOMIC DNA]</scope>
    <source>
        <strain evidence="3 4">BM-138-000479</strain>
    </source>
</reference>
<dbReference type="Proteomes" id="UP001465668">
    <property type="component" value="Unassembled WGS sequence"/>
</dbReference>
<accession>A0ABR2XG55</accession>
<comment type="caution">
    <text evidence="3">The sequence shown here is derived from an EMBL/GenBank/DDBJ whole genome shotgun (WGS) entry which is preliminary data.</text>
</comment>
<proteinExistence type="predicted"/>
<dbReference type="PANTHER" id="PTHR34987">
    <property type="entry name" value="C, PUTATIVE (AFU_ORTHOLOGUE AFUA_3G02880)-RELATED"/>
    <property type="match status" value="1"/>
</dbReference>
<dbReference type="Gene3D" id="1.50.10.10">
    <property type="match status" value="1"/>
</dbReference>
<dbReference type="GO" id="GO:0016787">
    <property type="term" value="F:hydrolase activity"/>
    <property type="evidence" value="ECO:0007669"/>
    <property type="project" value="UniProtKB-KW"/>
</dbReference>
<keyword evidence="4" id="KW-1185">Reference proteome</keyword>
<dbReference type="InterPro" id="IPR035398">
    <property type="entry name" value="Bac_rhamnosid_C"/>
</dbReference>
<dbReference type="Gene3D" id="2.60.420.10">
    <property type="entry name" value="Maltose phosphorylase, domain 3"/>
    <property type="match status" value="1"/>
</dbReference>
<evidence type="ECO:0000259" key="1">
    <source>
        <dbReference type="Pfam" id="PF17389"/>
    </source>
</evidence>
<gene>
    <name evidence="3" type="ORF">SCAR479_10723</name>
</gene>
<dbReference type="SUPFAM" id="SSF48208">
    <property type="entry name" value="Six-hairpin glycosidases"/>
    <property type="match status" value="1"/>
</dbReference>
<evidence type="ECO:0000259" key="2">
    <source>
        <dbReference type="Pfam" id="PF17390"/>
    </source>
</evidence>
<sequence>MSNTPLLGHEAVPPPRAGKRDALCHEEAVILQMEWADADPKAWSRPLLSSSKPTPSRLFISWTRHTFFWTACLCLSLYWTFLHGLLPTSLLSDADGTNASSWHQYVRAPPSRTVSPRAILTQYTTGNVTNAEALVDGSGELAYLTRANNTSEVPTLVIDFGQNVVGLLEIGFAGSVSYTAQGYPGLKLSFSETLEYLTNRSDFTRSDNGEGASKITNGTDQIAVQPGSYTWLDQWGCEFGNQVCSDGLHGFRYVKIELGALDSDTPHTASAGSIAMASIQLQWSGYLGTPDTFTGWFECSDERLTQWWFDGAYTTEMNIDIFRANDTEPRDATSPSLLGKVVIHDGPKRDRDPYMGDLAVSALTSYLTHDAQTSARNVLEDLIQHQRSDGWIPPASIRNYELPLFDYPLWWVSCSWEYVHYTGNLSYIESYYTNMKLLLDDYYPIYTDSNTSLLVRPDGYGDYAFLQRPGSAAYYSALYVLALTRAADLADNLSRAADSARWRQRAGDVAQAFVSVLWDSSVAAFFDRRCTTTDCTAHAQDGNSLAILSGIITSNSSTASSILAYLSKANSYPYGNSFYDAGGDALAGCAGCSQRVYPFISYFEIAARFEAGQASSALEQLRRMHGWMASRDPGITFWEGIGADGVPYEAGFTSMAHGWSTGIVPLLSNYVLGVKPVKPGFEEWSVRPNTGDLDWARGVVPTPQGDISVQWTLDGTGIDLCVDAPPSTHGVIGVPSDGFSSSRIMVNGELVWAQGSRIGTKATLVNENIEIKVVGGEEKSTTCLGH</sequence>